<keyword evidence="8" id="KW-1185">Reference proteome</keyword>
<organism evidence="7 8">
    <name type="scientific">candidate division CSSED10-310 bacterium</name>
    <dbReference type="NCBI Taxonomy" id="2855610"/>
    <lineage>
        <taxon>Bacteria</taxon>
        <taxon>Bacteria division CSSED10-310</taxon>
    </lineage>
</organism>
<evidence type="ECO:0000313" key="8">
    <source>
        <dbReference type="Proteomes" id="UP001594351"/>
    </source>
</evidence>
<evidence type="ECO:0000259" key="6">
    <source>
        <dbReference type="Pfam" id="PF00962"/>
    </source>
</evidence>
<evidence type="ECO:0000313" key="7">
    <source>
        <dbReference type="EMBL" id="MFC1852220.1"/>
    </source>
</evidence>
<evidence type="ECO:0000256" key="4">
    <source>
        <dbReference type="ARBA" id="ARBA00022801"/>
    </source>
</evidence>
<dbReference type="Pfam" id="PF00962">
    <property type="entry name" value="A_deaminase"/>
    <property type="match status" value="1"/>
</dbReference>
<sequence>MNQEKKTIQFIKKLPKADLHFHFEGAIPWRTIRRLHPEGRHFAKRPPWYKPDGFPSFAAFLDIFQDYVKPCLVSVDHYQAIATDIISWLRAQDIEYVEWNVSLKVMQTNNLPFLDVFRALDQTIKSHNQALKPRIKVVAGINREFPLAEKLRLLAEIETIPCIAGLDIHGWEKERDLEADDSFFQRAKERNWKIKVHAGELGGAQNVRFVIERFGISHICHGARAIEDPSLLELIAQRQIFLELCPSSNLALNVFPSVVSYPLRTMLQQGVKATINSDDPMIFNCNLNSEYALTTKMGLNFIDLAVLALNSIEAAIIPQTMKGKLQQTIMDCVCEADE</sequence>
<dbReference type="Proteomes" id="UP001594351">
    <property type="component" value="Unassembled WGS sequence"/>
</dbReference>
<protein>
    <recommendedName>
        <fullName evidence="6">Adenosine deaminase domain-containing protein</fullName>
    </recommendedName>
</protein>
<comment type="cofactor">
    <cofactor evidence="1">
        <name>Zn(2+)</name>
        <dbReference type="ChEBI" id="CHEBI:29105"/>
    </cofactor>
</comment>
<dbReference type="EMBL" id="JBHPBY010000283">
    <property type="protein sequence ID" value="MFC1852220.1"/>
    <property type="molecule type" value="Genomic_DNA"/>
</dbReference>
<dbReference type="InterPro" id="IPR001365">
    <property type="entry name" value="A_deaminase_dom"/>
</dbReference>
<accession>A0ABV6Z197</accession>
<keyword evidence="4" id="KW-0378">Hydrolase</keyword>
<reference evidence="7 8" key="1">
    <citation type="submission" date="2024-09" db="EMBL/GenBank/DDBJ databases">
        <title>Laminarin stimulates single cell rates of sulfate reduction while oxygen inhibits transcriptomic activity in coastal marine sediment.</title>
        <authorList>
            <person name="Lindsay M."/>
            <person name="Orcutt B."/>
            <person name="Emerson D."/>
            <person name="Stepanauskas R."/>
            <person name="D'Angelo T."/>
        </authorList>
    </citation>
    <scope>NUCLEOTIDE SEQUENCE [LARGE SCALE GENOMIC DNA]</scope>
    <source>
        <strain evidence="7">SAG AM-311-K15</strain>
    </source>
</reference>
<comment type="similarity">
    <text evidence="2">Belongs to the metallo-dependent hydrolases superfamily. Adenosine and AMP deaminases family.</text>
</comment>
<dbReference type="SUPFAM" id="SSF51556">
    <property type="entry name" value="Metallo-dependent hydrolases"/>
    <property type="match status" value="1"/>
</dbReference>
<dbReference type="PANTHER" id="PTHR43114">
    <property type="entry name" value="ADENINE DEAMINASE"/>
    <property type="match status" value="1"/>
</dbReference>
<evidence type="ECO:0000256" key="2">
    <source>
        <dbReference type="ARBA" id="ARBA00006676"/>
    </source>
</evidence>
<evidence type="ECO:0000256" key="3">
    <source>
        <dbReference type="ARBA" id="ARBA00022723"/>
    </source>
</evidence>
<dbReference type="InterPro" id="IPR006330">
    <property type="entry name" value="Ado/ade_deaminase"/>
</dbReference>
<dbReference type="PANTHER" id="PTHR43114:SF6">
    <property type="entry name" value="ADENINE DEAMINASE"/>
    <property type="match status" value="1"/>
</dbReference>
<gene>
    <name evidence="7" type="ORF">ACFL27_18650</name>
</gene>
<keyword evidence="5" id="KW-0862">Zinc</keyword>
<comment type="caution">
    <text evidence="7">The sequence shown here is derived from an EMBL/GenBank/DDBJ whole genome shotgun (WGS) entry which is preliminary data.</text>
</comment>
<proteinExistence type="inferred from homology"/>
<keyword evidence="3" id="KW-0479">Metal-binding</keyword>
<dbReference type="Gene3D" id="3.20.20.140">
    <property type="entry name" value="Metal-dependent hydrolases"/>
    <property type="match status" value="1"/>
</dbReference>
<name>A0ABV6Z197_UNCC1</name>
<evidence type="ECO:0000256" key="5">
    <source>
        <dbReference type="ARBA" id="ARBA00022833"/>
    </source>
</evidence>
<evidence type="ECO:0000256" key="1">
    <source>
        <dbReference type="ARBA" id="ARBA00001947"/>
    </source>
</evidence>
<feature type="domain" description="Adenosine deaminase" evidence="6">
    <location>
        <begin position="15"/>
        <end position="330"/>
    </location>
</feature>
<dbReference type="InterPro" id="IPR032466">
    <property type="entry name" value="Metal_Hydrolase"/>
</dbReference>